<dbReference type="Proteomes" id="UP000054558">
    <property type="component" value="Unassembled WGS sequence"/>
</dbReference>
<feature type="transmembrane region" description="Helical" evidence="15">
    <location>
        <begin position="64"/>
        <end position="85"/>
    </location>
</feature>
<dbReference type="Pfam" id="PF04922">
    <property type="entry name" value="DIE2_ALG10"/>
    <property type="match status" value="2"/>
</dbReference>
<evidence type="ECO:0000313" key="17">
    <source>
        <dbReference type="Proteomes" id="UP000054558"/>
    </source>
</evidence>
<evidence type="ECO:0000256" key="5">
    <source>
        <dbReference type="ARBA" id="ARBA00018512"/>
    </source>
</evidence>
<evidence type="ECO:0000256" key="14">
    <source>
        <dbReference type="SAM" id="MobiDB-lite"/>
    </source>
</evidence>
<keyword evidence="9" id="KW-0256">Endoplasmic reticulum</keyword>
<dbReference type="AlphaFoldDB" id="A0A1Y1I3M0"/>
<evidence type="ECO:0000256" key="1">
    <source>
        <dbReference type="ARBA" id="ARBA00004477"/>
    </source>
</evidence>
<feature type="transmembrane region" description="Helical" evidence="15">
    <location>
        <begin position="9"/>
        <end position="26"/>
    </location>
</feature>
<keyword evidence="6" id="KW-0328">Glycosyltransferase</keyword>
<feature type="transmembrane region" description="Helical" evidence="15">
    <location>
        <begin position="263"/>
        <end position="284"/>
    </location>
</feature>
<evidence type="ECO:0000256" key="11">
    <source>
        <dbReference type="ARBA" id="ARBA00023136"/>
    </source>
</evidence>
<dbReference type="GO" id="GO:0006487">
    <property type="term" value="P:protein N-linked glycosylation"/>
    <property type="evidence" value="ECO:0000318"/>
    <property type="project" value="GO_Central"/>
</dbReference>
<dbReference type="GO" id="GO:0005783">
    <property type="term" value="C:endoplasmic reticulum"/>
    <property type="evidence" value="ECO:0000318"/>
    <property type="project" value="GO_Central"/>
</dbReference>
<keyword evidence="17" id="KW-1185">Reference proteome</keyword>
<feature type="transmembrane region" description="Helical" evidence="15">
    <location>
        <begin position="97"/>
        <end position="118"/>
    </location>
</feature>
<dbReference type="GO" id="GO:0106073">
    <property type="term" value="F:dolichyl pyrophosphate Glc2Man9GlcNAc2 alpha-1,2-glucosyltransferase activity"/>
    <property type="evidence" value="ECO:0000318"/>
    <property type="project" value="GO_Central"/>
</dbReference>
<organism evidence="16 17">
    <name type="scientific">Klebsormidium nitens</name>
    <name type="common">Green alga</name>
    <name type="synonym">Ulothrix nitens</name>
    <dbReference type="NCBI Taxonomy" id="105231"/>
    <lineage>
        <taxon>Eukaryota</taxon>
        <taxon>Viridiplantae</taxon>
        <taxon>Streptophyta</taxon>
        <taxon>Klebsormidiophyceae</taxon>
        <taxon>Klebsormidiales</taxon>
        <taxon>Klebsormidiaceae</taxon>
        <taxon>Klebsormidium</taxon>
    </lineage>
</organism>
<evidence type="ECO:0000256" key="10">
    <source>
        <dbReference type="ARBA" id="ARBA00022989"/>
    </source>
</evidence>
<feature type="transmembrane region" description="Helical" evidence="15">
    <location>
        <begin position="448"/>
        <end position="469"/>
    </location>
</feature>
<feature type="region of interest" description="Disordered" evidence="14">
    <location>
        <begin position="153"/>
        <end position="175"/>
    </location>
</feature>
<evidence type="ECO:0000256" key="7">
    <source>
        <dbReference type="ARBA" id="ARBA00022679"/>
    </source>
</evidence>
<evidence type="ECO:0000256" key="13">
    <source>
        <dbReference type="ARBA" id="ARBA00048064"/>
    </source>
</evidence>
<dbReference type="PANTHER" id="PTHR12989:SF10">
    <property type="entry name" value="DOL-P-GLC:GLC(2)MAN(9)GLCNAC(2)-PP-DOL ALPHA-1,2-GLUCOSYLTRANSFERASE-RELATED"/>
    <property type="match status" value="1"/>
</dbReference>
<dbReference type="GO" id="GO:0006488">
    <property type="term" value="P:dolichol-linked oligosaccharide biosynthetic process"/>
    <property type="evidence" value="ECO:0007669"/>
    <property type="project" value="InterPro"/>
</dbReference>
<evidence type="ECO:0000256" key="4">
    <source>
        <dbReference type="ARBA" id="ARBA00011967"/>
    </source>
</evidence>
<comment type="pathway">
    <text evidence="2">Protein modification; protein glycosylation.</text>
</comment>
<evidence type="ECO:0000256" key="6">
    <source>
        <dbReference type="ARBA" id="ARBA00022676"/>
    </source>
</evidence>
<dbReference type="OrthoDB" id="4769at2759"/>
<gene>
    <name evidence="16" type="ORF">KFL_001610120</name>
</gene>
<feature type="transmembrane region" description="Helical" evidence="15">
    <location>
        <begin position="561"/>
        <end position="581"/>
    </location>
</feature>
<comment type="function">
    <text evidence="12">Dol-P-Glc:Glc(2)Man(9)GlcNAc(2)-PP-Dol alpha-1,2-glucosyltransferase that operates in the biosynthetic pathway of dolichol-linked oligosaccharides, the glycan precursors employed in protein asparagine (N)-glycosylation. The assembly of dolichol-linked oligosaccharides begins on the cytosolic side of the endoplasmic reticulum membrane and finishes in its lumen. The sequential addition of sugars to dolichol pyrophosphate produces dolichol-linked oligosaccharides containing fourteen sugars, including two GlcNAcs, nine mannoses and three glucoses. Once assembled, the oligosaccharide is transferred from the lipid to nascent proteins by oligosaccharyltransferases. In the lumen of the endoplasmic reticulum, adds the third and last glucose residue from dolichyl phosphate glucose (Dol-P-Glc) onto the lipid-linked oligosaccharide intermediate Glc(2)Man(9)GlcNAc(2)-PP-Dol to produce Glc(3)Man(9)GlcNAc(2)-PP-Dol.</text>
</comment>
<accession>A0A1Y1I3M0</accession>
<evidence type="ECO:0000256" key="9">
    <source>
        <dbReference type="ARBA" id="ARBA00022824"/>
    </source>
</evidence>
<dbReference type="EMBL" id="DF237110">
    <property type="protein sequence ID" value="GAQ83771.1"/>
    <property type="molecule type" value="Genomic_DNA"/>
</dbReference>
<feature type="transmembrane region" description="Helical" evidence="15">
    <location>
        <begin position="366"/>
        <end position="386"/>
    </location>
</feature>
<evidence type="ECO:0000313" key="16">
    <source>
        <dbReference type="EMBL" id="GAQ83771.1"/>
    </source>
</evidence>
<keyword evidence="8 15" id="KW-0812">Transmembrane</keyword>
<keyword evidence="7" id="KW-0808">Transferase</keyword>
<evidence type="ECO:0000256" key="15">
    <source>
        <dbReference type="SAM" id="Phobius"/>
    </source>
</evidence>
<feature type="transmembrane region" description="Helical" evidence="15">
    <location>
        <begin position="490"/>
        <end position="510"/>
    </location>
</feature>
<dbReference type="STRING" id="105231.A0A1Y1I3M0"/>
<evidence type="ECO:0000256" key="12">
    <source>
        <dbReference type="ARBA" id="ARBA00044727"/>
    </source>
</evidence>
<dbReference type="InterPro" id="IPR016900">
    <property type="entry name" value="Alg10"/>
</dbReference>
<feature type="transmembrane region" description="Helical" evidence="15">
    <location>
        <begin position="516"/>
        <end position="540"/>
    </location>
</feature>
<comment type="catalytic activity">
    <reaction evidence="13">
        <text>an alpha-D-Glc-(1-&gt;3)-alpha-D-Glc-(1-&gt;3)-alpha-D-Man-(1-&gt;2)-alpha-D-Man-(1-&gt;2)-alpha-D-Man-(1-&gt;3)-[alpha-D-Man-(1-&gt;2)-alpha-D-Man-(1-&gt;3)-[alpha-D-Man-(1-&gt;2)-alpha-D-Man-(1-&gt;6)]-alpha-D-Man-(1-&gt;6)]-beta-D-Man-(1-&gt;4)-beta-D-GlcNAc-(1-&gt;4)-alpha-D-GlcNAc-diphospho-di-trans,poly-cis-dolichol + a di-trans,poly-cis-dolichyl beta-D-glucosyl phosphate = a alpha-D-Glc-(1-&gt;2)-alpha-D-Glc-(1-&gt;3)-alpha-D-Glc-(1-&gt;3)-alpha-D-Man-(1-&gt;2)-alpha-D-Man-(1-&gt;2)-alpha-D-Man-(1-&gt;3)-[alpha-D-Man-(1-&gt;2)-alpha-D-Man-(1-&gt;3)-[alpha-D-Man-(1-&gt;2)-alpha-D-Man-(1-&gt;6)]-alpha-D-Man-(1-&gt;6)]-beta-D-Man-(1-&gt;4)-beta-D-GlcNAc-(1-&gt;4)-alpha-D-GlcNAc-diphospho-di-trans,poly-cis-dolichol + a di-trans,poly-cis-dolichyl phosphate + H(+)</text>
        <dbReference type="Rhea" id="RHEA:29543"/>
        <dbReference type="Rhea" id="RHEA-COMP:19498"/>
        <dbReference type="Rhea" id="RHEA-COMP:19502"/>
        <dbReference type="Rhea" id="RHEA-COMP:19512"/>
        <dbReference type="Rhea" id="RHEA-COMP:19522"/>
        <dbReference type="ChEBI" id="CHEBI:15378"/>
        <dbReference type="ChEBI" id="CHEBI:57525"/>
        <dbReference type="ChEBI" id="CHEBI:57683"/>
        <dbReference type="ChEBI" id="CHEBI:132522"/>
        <dbReference type="ChEBI" id="CHEBI:132523"/>
        <dbReference type="EC" id="2.4.1.256"/>
    </reaction>
    <physiologicalReaction direction="left-to-right" evidence="13">
        <dbReference type="Rhea" id="RHEA:29544"/>
    </physiologicalReaction>
</comment>
<proteinExistence type="inferred from homology"/>
<feature type="transmembrane region" description="Helical" evidence="15">
    <location>
        <begin position="407"/>
        <end position="428"/>
    </location>
</feature>
<comment type="similarity">
    <text evidence="3">Belongs to the ALG10 glucosyltransferase family.</text>
</comment>
<evidence type="ECO:0000256" key="8">
    <source>
        <dbReference type="ARBA" id="ARBA00022692"/>
    </source>
</evidence>
<evidence type="ECO:0000256" key="2">
    <source>
        <dbReference type="ARBA" id="ARBA00004922"/>
    </source>
</evidence>
<dbReference type="EC" id="2.4.1.256" evidence="4"/>
<keyword evidence="11 15" id="KW-0472">Membrane</keyword>
<dbReference type="PANTHER" id="PTHR12989">
    <property type="entry name" value="ALPHA-1,2-GLUCOSYLTRANSFERASE ALG10"/>
    <property type="match status" value="1"/>
</dbReference>
<keyword evidence="10 15" id="KW-1133">Transmembrane helix</keyword>
<sequence>MEMASFSRVYWGAATVLYVCIAYAFAKEVPQAYMDEIFHIPQCQAFCEGRFSYWDPMITTFPGLYYAALFLLSFLYPGTAAFQLLQGKFIRSTFRPLCSLFALRFVNIVLSLVCLLLFREVAFEVRLRAEHLLAVDSGSQELGSGQIAVTNGVESQSKKPIGSNDSKTYREANKGKETISRAGSGKLSVAKRRGTHHTENGTAAAIEDLTGRKTGPGGPGYEFGEAAYDSIGTASVGDLQNRRQPSTEDFFKAAALVLYPPHFFFAFLFYTDVGSTAAIAAMYLATLRHRFWVAALLAVVAIFFRQTNVVWALFVTCTGATEVLWPLPGSGMPSDRLDKRSLNKTESVSPLALWALAKRAWTHRTAVLRTFGPLLFVIAAFVVFAVRNGGIVLGAKDAHKMSLHMPQFLYCLAFVFCALAPVQLLPAHVSHVSAYGIARVKRSPGRTLALLLAALAAVHWFTIEHPYLLADNRHYPFYLWRWIFKRHVAVKYLLVPFYLYAATSLVLSLAKTQRPLWIFFYLMATFGVLVPAPLIEFRYFNVPFFLAALHVPMPSKRRRPTLLLQLVLFAILDIGAVSLFLRRTFEWPHESGTQRYMW</sequence>
<dbReference type="OMA" id="VWDSKIT"/>
<feature type="transmembrane region" description="Helical" evidence="15">
    <location>
        <begin position="291"/>
        <end position="314"/>
    </location>
</feature>
<evidence type="ECO:0000256" key="3">
    <source>
        <dbReference type="ARBA" id="ARBA00010600"/>
    </source>
</evidence>
<comment type="subcellular location">
    <subcellularLocation>
        <location evidence="1">Endoplasmic reticulum membrane</location>
        <topology evidence="1">Multi-pass membrane protein</topology>
    </subcellularLocation>
</comment>
<reference evidence="16 17" key="1">
    <citation type="journal article" date="2014" name="Nat. Commun.">
        <title>Klebsormidium flaccidum genome reveals primary factors for plant terrestrial adaptation.</title>
        <authorList>
            <person name="Hori K."/>
            <person name="Maruyama F."/>
            <person name="Fujisawa T."/>
            <person name="Togashi T."/>
            <person name="Yamamoto N."/>
            <person name="Seo M."/>
            <person name="Sato S."/>
            <person name="Yamada T."/>
            <person name="Mori H."/>
            <person name="Tajima N."/>
            <person name="Moriyama T."/>
            <person name="Ikeuchi M."/>
            <person name="Watanabe M."/>
            <person name="Wada H."/>
            <person name="Kobayashi K."/>
            <person name="Saito M."/>
            <person name="Masuda T."/>
            <person name="Sasaki-Sekimoto Y."/>
            <person name="Mashiguchi K."/>
            <person name="Awai K."/>
            <person name="Shimojima M."/>
            <person name="Masuda S."/>
            <person name="Iwai M."/>
            <person name="Nobusawa T."/>
            <person name="Narise T."/>
            <person name="Kondo S."/>
            <person name="Saito H."/>
            <person name="Sato R."/>
            <person name="Murakawa M."/>
            <person name="Ihara Y."/>
            <person name="Oshima-Yamada Y."/>
            <person name="Ohtaka K."/>
            <person name="Satoh M."/>
            <person name="Sonobe K."/>
            <person name="Ishii M."/>
            <person name="Ohtani R."/>
            <person name="Kanamori-Sato M."/>
            <person name="Honoki R."/>
            <person name="Miyazaki D."/>
            <person name="Mochizuki H."/>
            <person name="Umetsu J."/>
            <person name="Higashi K."/>
            <person name="Shibata D."/>
            <person name="Kamiya Y."/>
            <person name="Sato N."/>
            <person name="Nakamura Y."/>
            <person name="Tabata S."/>
            <person name="Ida S."/>
            <person name="Kurokawa K."/>
            <person name="Ohta H."/>
        </authorList>
    </citation>
    <scope>NUCLEOTIDE SEQUENCE [LARGE SCALE GENOMIC DNA]</scope>
    <source>
        <strain evidence="16 17">NIES-2285</strain>
    </source>
</reference>
<name>A0A1Y1I3M0_KLENI</name>
<dbReference type="GO" id="GO:0005789">
    <property type="term" value="C:endoplasmic reticulum membrane"/>
    <property type="evidence" value="ECO:0007669"/>
    <property type="project" value="UniProtKB-SubCell"/>
</dbReference>
<protein>
    <recommendedName>
        <fullName evidence="5">Dol-P-Glc:Glc(2)Man(9)GlcNAc(2)-PP-Dol alpha-1,2-glucosyltransferase</fullName>
        <ecNumber evidence="4">2.4.1.256</ecNumber>
    </recommendedName>
</protein>